<dbReference type="OrthoDB" id="1524907at2"/>
<dbReference type="RefSeq" id="WP_094408761.1">
    <property type="nucleotide sequence ID" value="NZ_BMJZ01000001.1"/>
</dbReference>
<gene>
    <name evidence="2" type="ORF">CHR90_09440</name>
</gene>
<proteinExistence type="predicted"/>
<name>A0A255XNE2_9PROT</name>
<dbReference type="InterPro" id="IPR047525">
    <property type="entry name" value="TfoX-like"/>
</dbReference>
<organism evidence="2 3">
    <name type="scientific">Elstera cyanobacteriorum</name>
    <dbReference type="NCBI Taxonomy" id="2022747"/>
    <lineage>
        <taxon>Bacteria</taxon>
        <taxon>Pseudomonadati</taxon>
        <taxon>Pseudomonadota</taxon>
        <taxon>Alphaproteobacteria</taxon>
        <taxon>Rhodospirillales</taxon>
        <taxon>Rhodospirillaceae</taxon>
        <taxon>Elstera</taxon>
    </lineage>
</organism>
<dbReference type="Pfam" id="PF04993">
    <property type="entry name" value="TfoX_N"/>
    <property type="match status" value="1"/>
</dbReference>
<evidence type="ECO:0000313" key="3">
    <source>
        <dbReference type="Proteomes" id="UP000216361"/>
    </source>
</evidence>
<accession>A0A255XNE2</accession>
<evidence type="ECO:0000259" key="1">
    <source>
        <dbReference type="Pfam" id="PF04993"/>
    </source>
</evidence>
<dbReference type="Proteomes" id="UP000216361">
    <property type="component" value="Unassembled WGS sequence"/>
</dbReference>
<dbReference type="AlphaFoldDB" id="A0A255XNE2"/>
<dbReference type="PANTHER" id="PTHR36121:SF1">
    <property type="entry name" value="PROTEIN SXY"/>
    <property type="match status" value="1"/>
</dbReference>
<reference evidence="2 3" key="1">
    <citation type="submission" date="2017-07" db="EMBL/GenBank/DDBJ databases">
        <title>Elstera cyanobacteriorum sp. nov., a novel bacterium isolated from cyanobacterial aggregates in a eutrophic lake.</title>
        <authorList>
            <person name="Cai H."/>
        </authorList>
    </citation>
    <scope>NUCLEOTIDE SEQUENCE [LARGE SCALE GENOMIC DNA]</scope>
    <source>
        <strain evidence="2 3">TH019</strain>
    </source>
</reference>
<feature type="domain" description="TfoX N-terminal" evidence="1">
    <location>
        <begin position="20"/>
        <end position="110"/>
    </location>
</feature>
<protein>
    <recommendedName>
        <fullName evidence="1">TfoX N-terminal domain-containing protein</fullName>
    </recommendedName>
</protein>
<dbReference type="InterPro" id="IPR007076">
    <property type="entry name" value="TfoX_N"/>
</dbReference>
<keyword evidence="3" id="KW-1185">Reference proteome</keyword>
<dbReference type="SUPFAM" id="SSF159894">
    <property type="entry name" value="YgaC/TfoX-N like"/>
    <property type="match status" value="1"/>
</dbReference>
<dbReference type="EMBL" id="NOXS01000032">
    <property type="protein sequence ID" value="OYQ18498.1"/>
    <property type="molecule type" value="Genomic_DNA"/>
</dbReference>
<evidence type="ECO:0000313" key="2">
    <source>
        <dbReference type="EMBL" id="OYQ18498.1"/>
    </source>
</evidence>
<sequence length="120" mass="13334">MAKPLPAPVSAAVLLLQVCLADQGEVRPRGMFGGYGFYLDDKIFGLWLYDGLFLKVDAQTKARFADAGFSPFDYTNDKGTLVTMPYYRIPMDQQAPDTLGPWVRLAVDAAKRSPSKVKKR</sequence>
<dbReference type="PANTHER" id="PTHR36121">
    <property type="entry name" value="PROTEIN SXY"/>
    <property type="match status" value="1"/>
</dbReference>
<comment type="caution">
    <text evidence="2">The sequence shown here is derived from an EMBL/GenBank/DDBJ whole genome shotgun (WGS) entry which is preliminary data.</text>
</comment>
<dbReference type="Gene3D" id="3.30.1460.30">
    <property type="entry name" value="YgaC/TfoX-N like chaperone"/>
    <property type="match status" value="1"/>
</dbReference>